<evidence type="ECO:0000256" key="1">
    <source>
        <dbReference type="SAM" id="SignalP"/>
    </source>
</evidence>
<evidence type="ECO:0008006" key="4">
    <source>
        <dbReference type="Google" id="ProtNLM"/>
    </source>
</evidence>
<gene>
    <name evidence="2" type="ORF">SO3561_09916</name>
</gene>
<feature type="chain" id="PRO_5012468064" description="Allene oxide cyclase barrel-like domain-containing protein" evidence="1">
    <location>
        <begin position="34"/>
        <end position="173"/>
    </location>
</feature>
<evidence type="ECO:0000313" key="3">
    <source>
        <dbReference type="Proteomes" id="UP000217446"/>
    </source>
</evidence>
<dbReference type="STRING" id="1963.AQJ27_49440"/>
<dbReference type="AlphaFoldDB" id="A0A250VVU9"/>
<accession>A0A250VVU9</accession>
<name>A0A250VVU9_STROL</name>
<evidence type="ECO:0000313" key="2">
    <source>
        <dbReference type="EMBL" id="GAX58343.1"/>
    </source>
</evidence>
<organism evidence="2 3">
    <name type="scientific">Streptomyces olivochromogenes</name>
    <dbReference type="NCBI Taxonomy" id="1963"/>
    <lineage>
        <taxon>Bacteria</taxon>
        <taxon>Bacillati</taxon>
        <taxon>Actinomycetota</taxon>
        <taxon>Actinomycetes</taxon>
        <taxon>Kitasatosporales</taxon>
        <taxon>Streptomycetaceae</taxon>
        <taxon>Streptomyces</taxon>
    </lineage>
</organism>
<keyword evidence="1" id="KW-0732">Signal</keyword>
<protein>
    <recommendedName>
        <fullName evidence="4">Allene oxide cyclase barrel-like domain-containing protein</fullName>
    </recommendedName>
</protein>
<proteinExistence type="predicted"/>
<dbReference type="EMBL" id="BDQI01000050">
    <property type="protein sequence ID" value="GAX58343.1"/>
    <property type="molecule type" value="Genomic_DNA"/>
</dbReference>
<feature type="signal peptide" evidence="1">
    <location>
        <begin position="1"/>
        <end position="33"/>
    </location>
</feature>
<dbReference type="RefSeq" id="WP_067385348.1">
    <property type="nucleotide sequence ID" value="NZ_BDQI01000050.1"/>
</dbReference>
<comment type="caution">
    <text evidence="2">The sequence shown here is derived from an EMBL/GenBank/DDBJ whole genome shotgun (WGS) entry which is preliminary data.</text>
</comment>
<keyword evidence="3" id="KW-1185">Reference proteome</keyword>
<sequence>MKLANNRVAQLAAVAVSTLSLGTIVASATPAMAQPPICGDHDCPSLAPAALSASQGTLNLTSLQLENITASATDVVSGRPLVGALVRFYTSGGRLLGQAYTNNNGIAGIVSSENFGPGTIQELLSGYDAVLVGDGVHTTATAHAAITIGTDCGTTPPSDRRLKCAVVPVDWSR</sequence>
<reference evidence="3" key="1">
    <citation type="submission" date="2017-05" db="EMBL/GenBank/DDBJ databases">
        <title>Streptomyces olivochromogenes NBRC 3561 whole genome shotgun sequence.</title>
        <authorList>
            <person name="Dohra H."/>
            <person name="Kodani S."/>
        </authorList>
    </citation>
    <scope>NUCLEOTIDE SEQUENCE [LARGE SCALE GENOMIC DNA]</scope>
    <source>
        <strain evidence="3">NBRC 3561</strain>
    </source>
</reference>
<dbReference type="Proteomes" id="UP000217446">
    <property type="component" value="Unassembled WGS sequence"/>
</dbReference>